<sequence>MATYISTAQAFASASRLNKLNSSSLSNIRGAIISGEPYMTAGNVLGLLLCYAPAVGVTVGKVSEVVSAVLRDDSVVSEDHMSDGFDLDLDLDLSDEQINSTARDLVADTHKQSLVFGLDTESTEDLAFQFVRAKVQWSSSYVGSFDRFDQLFLLMDGHVAFSQWRKGLFVPYNEWWYHREVDENVTFAEFEALAPRQQFSLLVGPMNQSNCEMWLARVLMPFLAYQGGSLALLEEWMFQESKQLDRSHKLWSRSILAISRTSPSQQLTPILHRYLVAIYYYSIQKGNLTSTETIKVYDTIKETLTGITLSQDEDTESAAIIDAESPEDLQILTGSEHEVSLDSLIDETGSLFHSDLDPKFATDLSKFLLTPTHASIQLILTILKVSNSLSSTTRLSILDYLQLRWGSRSSQAYKQKEIIRIMSGINTSNWEVVILSVESFRDSFIGKSSYPEVSKLVISRLLSVDLFDPALTLYQRNQSEPPLSPDEFFSCVLNKFWDSFNLATSLQTSSGKLHQATQCIPLFEAIKNISPENSAQIIQIKHLLRAISNMKNFKILVSTSNNRERTPITPNVIIKRFSTAPIDLISTILEQNPKSYLAYEKLYRILNDLLLSFSETSEDIDPSSSPFISLKSACIESALVDGNFSFAYNQSMELFRYLDKPTDTLPWLTFYQVGKYVSPSWFDEESSKASNKIDTLLKQREILSLLLKLGGPSIDNKLIVRQLGSLNLQINNWYRELESNGTNHTQHSDYAPTVKTLASNMVHEATHTTHHASEKISNLLVSGLGWAIGANPE</sequence>
<evidence type="ECO:0000256" key="1">
    <source>
        <dbReference type="ARBA" id="ARBA00004240"/>
    </source>
</evidence>
<reference evidence="6 7" key="1">
    <citation type="submission" date="2024-01" db="EMBL/GenBank/DDBJ databases">
        <authorList>
            <consortium name="Genoscope - CEA"/>
            <person name="William W."/>
        </authorList>
    </citation>
    <scope>NUCLEOTIDE SEQUENCE [LARGE SCALE GENOMIC DNA]</scope>
    <source>
        <strain evidence="6 7">29B2s-10</strain>
    </source>
</reference>
<dbReference type="Proteomes" id="UP001497600">
    <property type="component" value="Chromosome F"/>
</dbReference>
<dbReference type="PANTHER" id="PTHR40787">
    <property type="entry name" value="SECRETED PROTEIN"/>
    <property type="match status" value="1"/>
</dbReference>
<protein>
    <recommendedName>
        <fullName evidence="5">Sec39 domain-containing protein</fullName>
    </recommendedName>
</protein>
<dbReference type="EMBL" id="OZ004258">
    <property type="protein sequence ID" value="CAK7913428.1"/>
    <property type="molecule type" value="Genomic_DNA"/>
</dbReference>
<evidence type="ECO:0000256" key="2">
    <source>
        <dbReference type="ARBA" id="ARBA00022448"/>
    </source>
</evidence>
<accession>A0ABP0EFM1</accession>
<organism evidence="6 7">
    <name type="scientific">[Candida] anglica</name>
    <dbReference type="NCBI Taxonomy" id="148631"/>
    <lineage>
        <taxon>Eukaryota</taxon>
        <taxon>Fungi</taxon>
        <taxon>Dikarya</taxon>
        <taxon>Ascomycota</taxon>
        <taxon>Saccharomycotina</taxon>
        <taxon>Pichiomycetes</taxon>
        <taxon>Debaryomycetaceae</taxon>
        <taxon>Kurtzmaniella</taxon>
    </lineage>
</organism>
<evidence type="ECO:0000256" key="3">
    <source>
        <dbReference type="ARBA" id="ARBA00022824"/>
    </source>
</evidence>
<dbReference type="InterPro" id="IPR013244">
    <property type="entry name" value="Sec39_domain"/>
</dbReference>
<evidence type="ECO:0000313" key="6">
    <source>
        <dbReference type="EMBL" id="CAK7913428.1"/>
    </source>
</evidence>
<evidence type="ECO:0000256" key="4">
    <source>
        <dbReference type="ARBA" id="ARBA00022927"/>
    </source>
</evidence>
<keyword evidence="2" id="KW-0813">Transport</keyword>
<dbReference type="Pfam" id="PF08314">
    <property type="entry name" value="Sec39"/>
    <property type="match status" value="1"/>
</dbReference>
<keyword evidence="4" id="KW-0653">Protein transport</keyword>
<keyword evidence="7" id="KW-1185">Reference proteome</keyword>
<feature type="domain" description="Sec39" evidence="5">
    <location>
        <begin position="7"/>
        <end position="709"/>
    </location>
</feature>
<evidence type="ECO:0000259" key="5">
    <source>
        <dbReference type="Pfam" id="PF08314"/>
    </source>
</evidence>
<keyword evidence="3" id="KW-0256">Endoplasmic reticulum</keyword>
<name>A0ABP0EFM1_9ASCO</name>
<comment type="subcellular location">
    <subcellularLocation>
        <location evidence="1">Endoplasmic reticulum</location>
    </subcellularLocation>
</comment>
<proteinExistence type="predicted"/>
<evidence type="ECO:0000313" key="7">
    <source>
        <dbReference type="Proteomes" id="UP001497600"/>
    </source>
</evidence>
<gene>
    <name evidence="6" type="ORF">CAAN4_F11672</name>
</gene>
<dbReference type="PANTHER" id="PTHR40787:SF3">
    <property type="entry name" value="PROTEIN TRANSPORT PROTEIN SEC39"/>
    <property type="match status" value="1"/>
</dbReference>